<dbReference type="InterPro" id="IPR001034">
    <property type="entry name" value="DeoR_HTH"/>
</dbReference>
<evidence type="ECO:0000313" key="9">
    <source>
        <dbReference type="EMBL" id="GAA2121412.1"/>
    </source>
</evidence>
<accession>A0ABP5JQV7</accession>
<reference evidence="10" key="1">
    <citation type="journal article" date="2019" name="Int. J. Syst. Evol. Microbiol.">
        <title>The Global Catalogue of Microorganisms (GCM) 10K type strain sequencing project: providing services to taxonomists for standard genome sequencing and annotation.</title>
        <authorList>
            <consortium name="The Broad Institute Genomics Platform"/>
            <consortium name="The Broad Institute Genome Sequencing Center for Infectious Disease"/>
            <person name="Wu L."/>
            <person name="Ma J."/>
        </authorList>
    </citation>
    <scope>NUCLEOTIDE SEQUENCE [LARGE SCALE GENOMIC DNA]</scope>
    <source>
        <strain evidence="10">JCM 15914</strain>
    </source>
</reference>
<dbReference type="Pfam" id="PF08220">
    <property type="entry name" value="HTH_DeoR"/>
    <property type="match status" value="1"/>
</dbReference>
<dbReference type="Gene3D" id="3.40.50.1360">
    <property type="match status" value="1"/>
</dbReference>
<dbReference type="RefSeq" id="WP_344225252.1">
    <property type="nucleotide sequence ID" value="NZ_BAAAQA010000026.1"/>
</dbReference>
<dbReference type="InterPro" id="IPR050313">
    <property type="entry name" value="Carb_Metab_HTH_regulators"/>
</dbReference>
<protein>
    <recommendedName>
        <fullName evidence="1">Lactose phosphotransferase system repressor</fullName>
    </recommendedName>
</protein>
<evidence type="ECO:0000256" key="4">
    <source>
        <dbReference type="ARBA" id="ARBA00023125"/>
    </source>
</evidence>
<keyword evidence="5" id="KW-0804">Transcription</keyword>
<dbReference type="Pfam" id="PF00455">
    <property type="entry name" value="DeoRC"/>
    <property type="match status" value="1"/>
</dbReference>
<dbReference type="InterPro" id="IPR014036">
    <property type="entry name" value="DeoR-like_C"/>
</dbReference>
<sequence length="263" mass="28505">MFAEERQEEIARLVAQSRRVNGAELAKRFSVTMETVRRDLAVLEKSGKLRRVHGGAVSADQSTSGEQGIDSRQRINATEKRRIAAAALDVLDDSDAGAVVLDAGSTVEMLADLLLRRDNGLQDGQERLIITHALHIAAKLADTEGIGLELVGGRIRKLTWAATGARASQHYEQLRPDIAFVGCNGIHAQFGLSTPDPIEAVVKTAIVRGARRVVAICDHSKQDRETLMKFCSLPEIDTLITDRAPGAELSRALEEANVEVIVA</sequence>
<keyword evidence="3" id="KW-0805">Transcription regulation</keyword>
<proteinExistence type="predicted"/>
<evidence type="ECO:0000256" key="3">
    <source>
        <dbReference type="ARBA" id="ARBA00023015"/>
    </source>
</evidence>
<dbReference type="PRINTS" id="PR00037">
    <property type="entry name" value="HTHLACR"/>
</dbReference>
<name>A0ABP5JQV7_9MICC</name>
<dbReference type="SUPFAM" id="SSF46785">
    <property type="entry name" value="Winged helix' DNA-binding domain"/>
    <property type="match status" value="1"/>
</dbReference>
<dbReference type="InterPro" id="IPR018356">
    <property type="entry name" value="Tscrpt_reg_HTH_DeoR_CS"/>
</dbReference>
<dbReference type="PROSITE" id="PS51000">
    <property type="entry name" value="HTH_DEOR_2"/>
    <property type="match status" value="1"/>
</dbReference>
<organism evidence="9 10">
    <name type="scientific">Kocuria atrinae</name>
    <dbReference type="NCBI Taxonomy" id="592377"/>
    <lineage>
        <taxon>Bacteria</taxon>
        <taxon>Bacillati</taxon>
        <taxon>Actinomycetota</taxon>
        <taxon>Actinomycetes</taxon>
        <taxon>Micrococcales</taxon>
        <taxon>Micrococcaceae</taxon>
        <taxon>Kocuria</taxon>
    </lineage>
</organism>
<evidence type="ECO:0000313" key="10">
    <source>
        <dbReference type="Proteomes" id="UP001500166"/>
    </source>
</evidence>
<dbReference type="Proteomes" id="UP001500166">
    <property type="component" value="Unassembled WGS sequence"/>
</dbReference>
<evidence type="ECO:0000259" key="8">
    <source>
        <dbReference type="PROSITE" id="PS51000"/>
    </source>
</evidence>
<comment type="function">
    <text evidence="6">Repressor of the lactose catabolism operon. Galactose-6-phosphate is the inducer.</text>
</comment>
<dbReference type="SMART" id="SM01134">
    <property type="entry name" value="DeoRC"/>
    <property type="match status" value="1"/>
</dbReference>
<dbReference type="InterPro" id="IPR037171">
    <property type="entry name" value="NagB/RpiA_transferase-like"/>
</dbReference>
<dbReference type="EMBL" id="BAAAQA010000026">
    <property type="protein sequence ID" value="GAA2121412.1"/>
    <property type="molecule type" value="Genomic_DNA"/>
</dbReference>
<dbReference type="GO" id="GO:0003677">
    <property type="term" value="F:DNA binding"/>
    <property type="evidence" value="ECO:0007669"/>
    <property type="project" value="UniProtKB-KW"/>
</dbReference>
<keyword evidence="10" id="KW-1185">Reference proteome</keyword>
<dbReference type="PANTHER" id="PTHR30363:SF4">
    <property type="entry name" value="GLYCEROL-3-PHOSPHATE REGULON REPRESSOR"/>
    <property type="match status" value="1"/>
</dbReference>
<dbReference type="SMART" id="SM00420">
    <property type="entry name" value="HTH_DEOR"/>
    <property type="match status" value="1"/>
</dbReference>
<evidence type="ECO:0000256" key="6">
    <source>
        <dbReference type="ARBA" id="ARBA00024937"/>
    </source>
</evidence>
<keyword evidence="2" id="KW-0678">Repressor</keyword>
<evidence type="ECO:0000256" key="1">
    <source>
        <dbReference type="ARBA" id="ARBA00021390"/>
    </source>
</evidence>
<evidence type="ECO:0000256" key="2">
    <source>
        <dbReference type="ARBA" id="ARBA00022491"/>
    </source>
</evidence>
<gene>
    <name evidence="9" type="ORF">GCM10009824_23870</name>
</gene>
<keyword evidence="4 9" id="KW-0238">DNA-binding</keyword>
<dbReference type="Gene3D" id="1.10.10.10">
    <property type="entry name" value="Winged helix-like DNA-binding domain superfamily/Winged helix DNA-binding domain"/>
    <property type="match status" value="1"/>
</dbReference>
<evidence type="ECO:0000256" key="5">
    <source>
        <dbReference type="ARBA" id="ARBA00023163"/>
    </source>
</evidence>
<dbReference type="PROSITE" id="PS00894">
    <property type="entry name" value="HTH_DEOR_1"/>
    <property type="match status" value="1"/>
</dbReference>
<feature type="domain" description="HTH deoR-type" evidence="8">
    <location>
        <begin position="3"/>
        <end position="58"/>
    </location>
</feature>
<dbReference type="SUPFAM" id="SSF100950">
    <property type="entry name" value="NagB/RpiA/CoA transferase-like"/>
    <property type="match status" value="1"/>
</dbReference>
<comment type="caution">
    <text evidence="9">The sequence shown here is derived from an EMBL/GenBank/DDBJ whole genome shotgun (WGS) entry which is preliminary data.</text>
</comment>
<feature type="region of interest" description="Disordered" evidence="7">
    <location>
        <begin position="53"/>
        <end position="74"/>
    </location>
</feature>
<evidence type="ECO:0000256" key="7">
    <source>
        <dbReference type="SAM" id="MobiDB-lite"/>
    </source>
</evidence>
<dbReference type="InterPro" id="IPR036390">
    <property type="entry name" value="WH_DNA-bd_sf"/>
</dbReference>
<dbReference type="InterPro" id="IPR036388">
    <property type="entry name" value="WH-like_DNA-bd_sf"/>
</dbReference>
<dbReference type="PANTHER" id="PTHR30363">
    <property type="entry name" value="HTH-TYPE TRANSCRIPTIONAL REGULATOR SRLR-RELATED"/>
    <property type="match status" value="1"/>
</dbReference>